<comment type="caution">
    <text evidence="1">The sequence shown here is derived from an EMBL/GenBank/DDBJ whole genome shotgun (WGS) entry which is preliminary data.</text>
</comment>
<sequence length="101" mass="11826">MKNLMLYSKKLSEVEIHPHIYMIVGTTNDQFSLAPSDRMCIVLHDPRQCWRERSGENTNSRSPETSTDLLNQTSKSRFFFSICASEHQRSRYEQNRRSLAS</sequence>
<gene>
    <name evidence="1" type="ORF">NE237_002590</name>
</gene>
<dbReference type="AlphaFoldDB" id="A0A9Q0KWE8"/>
<evidence type="ECO:0000313" key="2">
    <source>
        <dbReference type="Proteomes" id="UP001141806"/>
    </source>
</evidence>
<keyword evidence="2" id="KW-1185">Reference proteome</keyword>
<name>A0A9Q0KWE8_9MAGN</name>
<protein>
    <submittedName>
        <fullName evidence="1">Uncharacterized protein</fullName>
    </submittedName>
</protein>
<evidence type="ECO:0000313" key="1">
    <source>
        <dbReference type="EMBL" id="KAJ4977484.1"/>
    </source>
</evidence>
<dbReference type="EMBL" id="JAMYWD010000003">
    <property type="protein sequence ID" value="KAJ4977484.1"/>
    <property type="molecule type" value="Genomic_DNA"/>
</dbReference>
<reference evidence="1" key="1">
    <citation type="journal article" date="2023" name="Plant J.">
        <title>The genome of the king protea, Protea cynaroides.</title>
        <authorList>
            <person name="Chang J."/>
            <person name="Duong T.A."/>
            <person name="Schoeman C."/>
            <person name="Ma X."/>
            <person name="Roodt D."/>
            <person name="Barker N."/>
            <person name="Li Z."/>
            <person name="Van de Peer Y."/>
            <person name="Mizrachi E."/>
        </authorList>
    </citation>
    <scope>NUCLEOTIDE SEQUENCE</scope>
    <source>
        <tissue evidence="1">Young leaves</tissue>
    </source>
</reference>
<dbReference type="Proteomes" id="UP001141806">
    <property type="component" value="Unassembled WGS sequence"/>
</dbReference>
<proteinExistence type="predicted"/>
<accession>A0A9Q0KWE8</accession>
<organism evidence="1 2">
    <name type="scientific">Protea cynaroides</name>
    <dbReference type="NCBI Taxonomy" id="273540"/>
    <lineage>
        <taxon>Eukaryota</taxon>
        <taxon>Viridiplantae</taxon>
        <taxon>Streptophyta</taxon>
        <taxon>Embryophyta</taxon>
        <taxon>Tracheophyta</taxon>
        <taxon>Spermatophyta</taxon>
        <taxon>Magnoliopsida</taxon>
        <taxon>Proteales</taxon>
        <taxon>Proteaceae</taxon>
        <taxon>Protea</taxon>
    </lineage>
</organism>